<protein>
    <recommendedName>
        <fullName evidence="3">TIGR04255 family protein</fullName>
    </recommendedName>
</protein>
<reference evidence="1 2" key="1">
    <citation type="submission" date="2019-08" db="EMBL/GenBank/DDBJ databases">
        <title>Deep-cultivation of Planctomycetes and their phenomic and genomic characterization uncovers novel biology.</title>
        <authorList>
            <person name="Wiegand S."/>
            <person name="Jogler M."/>
            <person name="Boedeker C."/>
            <person name="Pinto D."/>
            <person name="Vollmers J."/>
            <person name="Rivas-Marin E."/>
            <person name="Kohn T."/>
            <person name="Peeters S.H."/>
            <person name="Heuer A."/>
            <person name="Rast P."/>
            <person name="Oberbeckmann S."/>
            <person name="Bunk B."/>
            <person name="Jeske O."/>
            <person name="Meyerdierks A."/>
            <person name="Storesund J.E."/>
            <person name="Kallscheuer N."/>
            <person name="Luecker S."/>
            <person name="Lage O.M."/>
            <person name="Pohl T."/>
            <person name="Merkel B.J."/>
            <person name="Hornburger P."/>
            <person name="Mueller R.-W."/>
            <person name="Bruemmer F."/>
            <person name="Labrenz M."/>
            <person name="Spormann A.M."/>
            <person name="Op den Camp H."/>
            <person name="Overmann J."/>
            <person name="Amann R."/>
            <person name="Jetten M.S.M."/>
            <person name="Mascher T."/>
            <person name="Medema M.H."/>
            <person name="Devos D.P."/>
            <person name="Kaster A.-K."/>
            <person name="Ovreas L."/>
            <person name="Rohde M."/>
            <person name="Galperin M.Y."/>
            <person name="Jogler C."/>
        </authorList>
    </citation>
    <scope>NUCLEOTIDE SEQUENCE [LARGE SCALE GENOMIC DNA]</scope>
    <source>
        <strain evidence="1 2">DSM 8797</strain>
    </source>
</reference>
<gene>
    <name evidence="1" type="ORF">GmarT_06930</name>
</gene>
<proteinExistence type="predicted"/>
<evidence type="ECO:0000313" key="1">
    <source>
        <dbReference type="EMBL" id="QEG14856.1"/>
    </source>
</evidence>
<dbReference type="EMBL" id="CP042910">
    <property type="protein sequence ID" value="QEG14856.1"/>
    <property type="molecule type" value="Genomic_DNA"/>
</dbReference>
<evidence type="ECO:0008006" key="3">
    <source>
        <dbReference type="Google" id="ProtNLM"/>
    </source>
</evidence>
<keyword evidence="2" id="KW-1185">Reference proteome</keyword>
<accession>A0ABX5YGK6</accession>
<organism evidence="1 2">
    <name type="scientific">Gimesia maris</name>
    <dbReference type="NCBI Taxonomy" id="122"/>
    <lineage>
        <taxon>Bacteria</taxon>
        <taxon>Pseudomonadati</taxon>
        <taxon>Planctomycetota</taxon>
        <taxon>Planctomycetia</taxon>
        <taxon>Planctomycetales</taxon>
        <taxon>Planctomycetaceae</taxon>
        <taxon>Gimesia</taxon>
    </lineage>
</organism>
<name>A0ABX5YGK6_9PLAN</name>
<dbReference type="InterPro" id="IPR026349">
    <property type="entry name" value="CHP04255"/>
</dbReference>
<dbReference type="Proteomes" id="UP000322887">
    <property type="component" value="Chromosome"/>
</dbReference>
<evidence type="ECO:0000313" key="2">
    <source>
        <dbReference type="Proteomes" id="UP000322887"/>
    </source>
</evidence>
<sequence>MFYETVKDRFPIVVDKSRLAPVKEYFPRIPQMQGIRFRSNEGGPERVWYKEPDNGSKMLQLQPDRYVFNWCRKDLEEYPRYETYLPVCLEEFKSFSDWAVKNDLGEIKPNLCEVTYINRLYTKEGENLSDFFGTVFTGLEWKTSDGWLRQPPENASFNRVFVIGNMQGRLFVEAGFAVDSDGQDFILLKITARVNINQTDELKESMDLAHLWVVKGFASLTSEHVQKERWKRSEP</sequence>
<dbReference type="NCBIfam" id="TIGR04255">
    <property type="entry name" value="sporadTIGR04255"/>
    <property type="match status" value="1"/>
</dbReference>